<protein>
    <recommendedName>
        <fullName evidence="3">mannan endo-1,4-beta-mannosidase</fullName>
        <ecNumber evidence="3">3.2.1.78</ecNumber>
    </recommendedName>
</protein>
<dbReference type="InterPro" id="IPR017853">
    <property type="entry name" value="GH"/>
</dbReference>
<evidence type="ECO:0000256" key="5">
    <source>
        <dbReference type="ARBA" id="ARBA00023295"/>
    </source>
</evidence>
<keyword evidence="5" id="KW-0326">Glycosidase</keyword>
<sequence>MANLGSTLITLLCLLAILCAHIAPCESTRKGKLHPHRHARAQHVRKGKFVKTKGTRFLLHGSPFLFNGFNAYWMMNVAVEPAERYKVTEVFQQAALAGMNVCRTWAFNDGCDKALQTSPGVYDEQVFQALDFVVSEARKCGVRLILSLVNNYKDYGGRPQYVQWARNAGVSVNGDDDFYTNGVIKGYYKNHIKTVLNRVNTFTNLAYKDDNMIMAWELMNEPRCENDYSGRTVNAWKGFMEIQRRTKSGTTLVMKLELISSPTTSSKKLTLPQSMLTLISVDVERMWSHWNDTKRILKKPLAFTEFGKSKKEPGYSETSRDAFFGMVYSNIYRYARTGGSMGGGLVWQLMARDMESYCDGYEIVLSQEAATSDVISRQSRAMTTLAAKML</sequence>
<dbReference type="PANTHER" id="PTHR31451:SF59">
    <property type="entry name" value="MANNAN ENDO-1,4-BETA-MANNOSIDASE"/>
    <property type="match status" value="1"/>
</dbReference>
<dbReference type="Pfam" id="PF26410">
    <property type="entry name" value="GH5_mannosidase"/>
    <property type="match status" value="1"/>
</dbReference>
<keyword evidence="9" id="KW-1185">Reference proteome</keyword>
<feature type="signal peptide" evidence="6">
    <location>
        <begin position="1"/>
        <end position="27"/>
    </location>
</feature>
<evidence type="ECO:0000256" key="3">
    <source>
        <dbReference type="ARBA" id="ARBA00012706"/>
    </source>
</evidence>
<evidence type="ECO:0000313" key="8">
    <source>
        <dbReference type="EMBL" id="ONK77305.1"/>
    </source>
</evidence>
<evidence type="ECO:0000256" key="6">
    <source>
        <dbReference type="SAM" id="SignalP"/>
    </source>
</evidence>
<keyword evidence="4" id="KW-0378">Hydrolase</keyword>
<dbReference type="EMBL" id="CM007382">
    <property type="protein sequence ID" value="ONK77305.1"/>
    <property type="molecule type" value="Genomic_DNA"/>
</dbReference>
<dbReference type="EC" id="3.2.1.78" evidence="3"/>
<gene>
    <name evidence="8" type="ORF">A4U43_C02F5170</name>
</gene>
<evidence type="ECO:0000256" key="2">
    <source>
        <dbReference type="ARBA" id="ARBA00005641"/>
    </source>
</evidence>
<dbReference type="InterPro" id="IPR001547">
    <property type="entry name" value="Glyco_hydro_5"/>
</dbReference>
<dbReference type="Gramene" id="ONK77305">
    <property type="protein sequence ID" value="ONK77305"/>
    <property type="gene ID" value="A4U43_C02F5170"/>
</dbReference>
<evidence type="ECO:0000259" key="7">
    <source>
        <dbReference type="Pfam" id="PF26410"/>
    </source>
</evidence>
<evidence type="ECO:0000313" key="9">
    <source>
        <dbReference type="Proteomes" id="UP000243459"/>
    </source>
</evidence>
<comment type="catalytic activity">
    <reaction evidence="1">
        <text>Random hydrolysis of (1-&gt;4)-beta-D-mannosidic linkages in mannans, galactomannans and glucomannans.</text>
        <dbReference type="EC" id="3.2.1.78"/>
    </reaction>
</comment>
<dbReference type="SUPFAM" id="SSF51445">
    <property type="entry name" value="(Trans)glycosidases"/>
    <property type="match status" value="1"/>
</dbReference>
<organism evidence="8 9">
    <name type="scientific">Asparagus officinalis</name>
    <name type="common">Garden asparagus</name>
    <dbReference type="NCBI Taxonomy" id="4686"/>
    <lineage>
        <taxon>Eukaryota</taxon>
        <taxon>Viridiplantae</taxon>
        <taxon>Streptophyta</taxon>
        <taxon>Embryophyta</taxon>
        <taxon>Tracheophyta</taxon>
        <taxon>Spermatophyta</taxon>
        <taxon>Magnoliopsida</taxon>
        <taxon>Liliopsida</taxon>
        <taxon>Asparagales</taxon>
        <taxon>Asparagaceae</taxon>
        <taxon>Asparagoideae</taxon>
        <taxon>Asparagus</taxon>
    </lineage>
</organism>
<evidence type="ECO:0000256" key="1">
    <source>
        <dbReference type="ARBA" id="ARBA00001678"/>
    </source>
</evidence>
<dbReference type="AlphaFoldDB" id="A0A5P1FG03"/>
<feature type="domain" description="Glycoside hydrolase family 5" evidence="7">
    <location>
        <begin position="48"/>
        <end position="236"/>
    </location>
</feature>
<dbReference type="PANTHER" id="PTHR31451">
    <property type="match status" value="1"/>
</dbReference>
<dbReference type="Gene3D" id="3.20.20.80">
    <property type="entry name" value="Glycosidases"/>
    <property type="match status" value="1"/>
</dbReference>
<name>A0A5P1FG03_ASPOF</name>
<dbReference type="GO" id="GO:0000272">
    <property type="term" value="P:polysaccharide catabolic process"/>
    <property type="evidence" value="ECO:0007669"/>
    <property type="project" value="InterPro"/>
</dbReference>
<dbReference type="InterPro" id="IPR045053">
    <property type="entry name" value="MAN-like"/>
</dbReference>
<accession>A0A5P1FG03</accession>
<proteinExistence type="inferred from homology"/>
<keyword evidence="6" id="KW-0732">Signal</keyword>
<comment type="similarity">
    <text evidence="2">Belongs to the glycosyl hydrolase 5 (cellulase A) family.</text>
</comment>
<evidence type="ECO:0000256" key="4">
    <source>
        <dbReference type="ARBA" id="ARBA00022801"/>
    </source>
</evidence>
<dbReference type="GO" id="GO:0016985">
    <property type="term" value="F:mannan endo-1,4-beta-mannosidase activity"/>
    <property type="evidence" value="ECO:0007669"/>
    <property type="project" value="UniProtKB-EC"/>
</dbReference>
<feature type="chain" id="PRO_5024380898" description="mannan endo-1,4-beta-mannosidase" evidence="6">
    <location>
        <begin position="28"/>
        <end position="390"/>
    </location>
</feature>
<reference evidence="9" key="1">
    <citation type="journal article" date="2017" name="Nat. Commun.">
        <title>The asparagus genome sheds light on the origin and evolution of a young Y chromosome.</title>
        <authorList>
            <person name="Harkess A."/>
            <person name="Zhou J."/>
            <person name="Xu C."/>
            <person name="Bowers J.E."/>
            <person name="Van der Hulst R."/>
            <person name="Ayyampalayam S."/>
            <person name="Mercati F."/>
            <person name="Riccardi P."/>
            <person name="McKain M.R."/>
            <person name="Kakrana A."/>
            <person name="Tang H."/>
            <person name="Ray J."/>
            <person name="Groenendijk J."/>
            <person name="Arikit S."/>
            <person name="Mathioni S.M."/>
            <person name="Nakano M."/>
            <person name="Shan H."/>
            <person name="Telgmann-Rauber A."/>
            <person name="Kanno A."/>
            <person name="Yue Z."/>
            <person name="Chen H."/>
            <person name="Li W."/>
            <person name="Chen Y."/>
            <person name="Xu X."/>
            <person name="Zhang Y."/>
            <person name="Luo S."/>
            <person name="Chen H."/>
            <person name="Gao J."/>
            <person name="Mao Z."/>
            <person name="Pires J.C."/>
            <person name="Luo M."/>
            <person name="Kudrna D."/>
            <person name="Wing R.A."/>
            <person name="Meyers B.C."/>
            <person name="Yi K."/>
            <person name="Kong H."/>
            <person name="Lavrijsen P."/>
            <person name="Sunseri F."/>
            <person name="Falavigna A."/>
            <person name="Ye Y."/>
            <person name="Leebens-Mack J.H."/>
            <person name="Chen G."/>
        </authorList>
    </citation>
    <scope>NUCLEOTIDE SEQUENCE [LARGE SCALE GENOMIC DNA]</scope>
    <source>
        <strain evidence="9">cv. DH0086</strain>
    </source>
</reference>
<dbReference type="OMA" id="ITKIAYR"/>
<dbReference type="Proteomes" id="UP000243459">
    <property type="component" value="Chromosome 2"/>
</dbReference>